<feature type="compositionally biased region" description="Acidic residues" evidence="2">
    <location>
        <begin position="133"/>
        <end position="144"/>
    </location>
</feature>
<feature type="compositionally biased region" description="Low complexity" evidence="2">
    <location>
        <begin position="450"/>
        <end position="461"/>
    </location>
</feature>
<keyword evidence="1" id="KW-0175">Coiled coil</keyword>
<feature type="compositionally biased region" description="Low complexity" evidence="2">
    <location>
        <begin position="520"/>
        <end position="567"/>
    </location>
</feature>
<dbReference type="OrthoDB" id="10549193at2759"/>
<feature type="compositionally biased region" description="Low complexity" evidence="2">
    <location>
        <begin position="600"/>
        <end position="616"/>
    </location>
</feature>
<feature type="compositionally biased region" description="Basic and acidic residues" evidence="2">
    <location>
        <begin position="256"/>
        <end position="266"/>
    </location>
</feature>
<feature type="compositionally biased region" description="Gly residues" evidence="2">
    <location>
        <begin position="699"/>
        <end position="728"/>
    </location>
</feature>
<feature type="region of interest" description="Disordered" evidence="2">
    <location>
        <begin position="74"/>
        <end position="101"/>
    </location>
</feature>
<dbReference type="eggNOG" id="ENOG502QWI0">
    <property type="taxonomic scope" value="Eukaryota"/>
</dbReference>
<feature type="region of interest" description="Disordered" evidence="2">
    <location>
        <begin position="1465"/>
        <end position="1485"/>
    </location>
</feature>
<feature type="region of interest" description="Disordered" evidence="2">
    <location>
        <begin position="1550"/>
        <end position="1598"/>
    </location>
</feature>
<evidence type="ECO:0000313" key="3">
    <source>
        <dbReference type="EMBL" id="CBJ28852.1"/>
    </source>
</evidence>
<dbReference type="EMBL" id="FN647890">
    <property type="protein sequence ID" value="CBJ28852.1"/>
    <property type="molecule type" value="Genomic_DNA"/>
</dbReference>
<gene>
    <name evidence="3" type="ORF">Esi_0122_0062</name>
</gene>
<feature type="compositionally biased region" description="Pro residues" evidence="2">
    <location>
        <begin position="224"/>
        <end position="233"/>
    </location>
</feature>
<feature type="compositionally biased region" description="Basic and acidic residues" evidence="2">
    <location>
        <begin position="463"/>
        <end position="481"/>
    </location>
</feature>
<feature type="compositionally biased region" description="Gly residues" evidence="2">
    <location>
        <begin position="309"/>
        <end position="319"/>
    </location>
</feature>
<proteinExistence type="predicted"/>
<organism evidence="3 4">
    <name type="scientific">Ectocarpus siliculosus</name>
    <name type="common">Brown alga</name>
    <name type="synonym">Conferva siliculosa</name>
    <dbReference type="NCBI Taxonomy" id="2880"/>
    <lineage>
        <taxon>Eukaryota</taxon>
        <taxon>Sar</taxon>
        <taxon>Stramenopiles</taxon>
        <taxon>Ochrophyta</taxon>
        <taxon>PX clade</taxon>
        <taxon>Phaeophyceae</taxon>
        <taxon>Ectocarpales</taxon>
        <taxon>Ectocarpaceae</taxon>
        <taxon>Ectocarpus</taxon>
    </lineage>
</organism>
<feature type="compositionally biased region" description="Low complexity" evidence="2">
    <location>
        <begin position="499"/>
        <end position="509"/>
    </location>
</feature>
<feature type="compositionally biased region" description="Low complexity" evidence="2">
    <location>
        <begin position="372"/>
        <end position="384"/>
    </location>
</feature>
<protein>
    <submittedName>
        <fullName evidence="3">Uncharacterized protein</fullName>
    </submittedName>
</protein>
<feature type="coiled-coil region" evidence="1">
    <location>
        <begin position="1302"/>
        <end position="1329"/>
    </location>
</feature>
<name>D7FIN4_ECTSI</name>
<evidence type="ECO:0000313" key="4">
    <source>
        <dbReference type="Proteomes" id="UP000002630"/>
    </source>
</evidence>
<feature type="compositionally biased region" description="Polar residues" evidence="2">
    <location>
        <begin position="245"/>
        <end position="255"/>
    </location>
</feature>
<dbReference type="OMA" id="ANETPIR"/>
<feature type="compositionally biased region" description="Basic and acidic residues" evidence="2">
    <location>
        <begin position="202"/>
        <end position="211"/>
    </location>
</feature>
<feature type="compositionally biased region" description="Pro residues" evidence="2">
    <location>
        <begin position="1572"/>
        <end position="1583"/>
    </location>
</feature>
<feature type="compositionally biased region" description="Gly residues" evidence="2">
    <location>
        <begin position="631"/>
        <end position="641"/>
    </location>
</feature>
<feature type="region of interest" description="Disordered" evidence="2">
    <location>
        <begin position="1231"/>
        <end position="1251"/>
    </location>
</feature>
<feature type="compositionally biased region" description="Gly residues" evidence="2">
    <location>
        <begin position="1465"/>
        <end position="1475"/>
    </location>
</feature>
<reference evidence="3 4" key="1">
    <citation type="journal article" date="2010" name="Nature">
        <title>The Ectocarpus genome and the independent evolution of multicellularity in brown algae.</title>
        <authorList>
            <person name="Cock J.M."/>
            <person name="Sterck L."/>
            <person name="Rouze P."/>
            <person name="Scornet D."/>
            <person name="Allen A.E."/>
            <person name="Amoutzias G."/>
            <person name="Anthouard V."/>
            <person name="Artiguenave F."/>
            <person name="Aury J.M."/>
            <person name="Badger J.H."/>
            <person name="Beszteri B."/>
            <person name="Billiau K."/>
            <person name="Bonnet E."/>
            <person name="Bothwell J.H."/>
            <person name="Bowler C."/>
            <person name="Boyen C."/>
            <person name="Brownlee C."/>
            <person name="Carrano C.J."/>
            <person name="Charrier B."/>
            <person name="Cho G.Y."/>
            <person name="Coelho S.M."/>
            <person name="Collen J."/>
            <person name="Corre E."/>
            <person name="Da Silva C."/>
            <person name="Delage L."/>
            <person name="Delaroque N."/>
            <person name="Dittami S.M."/>
            <person name="Doulbeau S."/>
            <person name="Elias M."/>
            <person name="Farnham G."/>
            <person name="Gachon C.M."/>
            <person name="Gschloessl B."/>
            <person name="Heesch S."/>
            <person name="Jabbari K."/>
            <person name="Jubin C."/>
            <person name="Kawai H."/>
            <person name="Kimura K."/>
            <person name="Kloareg B."/>
            <person name="Kupper F.C."/>
            <person name="Lang D."/>
            <person name="Le Bail A."/>
            <person name="Leblanc C."/>
            <person name="Lerouge P."/>
            <person name="Lohr M."/>
            <person name="Lopez P.J."/>
            <person name="Martens C."/>
            <person name="Maumus F."/>
            <person name="Michel G."/>
            <person name="Miranda-Saavedra D."/>
            <person name="Morales J."/>
            <person name="Moreau H."/>
            <person name="Motomura T."/>
            <person name="Nagasato C."/>
            <person name="Napoli C.A."/>
            <person name="Nelson D.R."/>
            <person name="Nyvall-Collen P."/>
            <person name="Peters A.F."/>
            <person name="Pommier C."/>
            <person name="Potin P."/>
            <person name="Poulain J."/>
            <person name="Quesneville H."/>
            <person name="Read B."/>
            <person name="Rensing S.A."/>
            <person name="Ritter A."/>
            <person name="Rousvoal S."/>
            <person name="Samanta M."/>
            <person name="Samson G."/>
            <person name="Schroeder D.C."/>
            <person name="Segurens B."/>
            <person name="Strittmatter M."/>
            <person name="Tonon T."/>
            <person name="Tregear J.W."/>
            <person name="Valentin K."/>
            <person name="von Dassow P."/>
            <person name="Yamagishi T."/>
            <person name="Van de Peer Y."/>
            <person name="Wincker P."/>
        </authorList>
    </citation>
    <scope>NUCLEOTIDE SEQUENCE [LARGE SCALE GENOMIC DNA]</scope>
    <source>
        <strain evidence="4">Ec32 / CCAP1310/4</strain>
    </source>
</reference>
<feature type="coiled-coil region" evidence="1">
    <location>
        <begin position="776"/>
        <end position="896"/>
    </location>
</feature>
<feature type="region of interest" description="Disordered" evidence="2">
    <location>
        <begin position="133"/>
        <end position="742"/>
    </location>
</feature>
<sequence>MPGRAKKVTLNKATFVEIRHKGCKPKRQTTRVLINYDKKDLQQLVSCVERALQKSPSDPPVRVTSLSYAPVETTGGEGGGVLDGTPFCPQPKRQKSSTDARHKNVLLTQKTFNPEVFWSMEKVFLAAVVVREGDDEDDEEEVVNDENNRRLSNGSVATSNTSPAGRGVGTIGNSSDSPSPPAPKPPAQQGSLSPSSPPQLDRVSRIGDAGKRGGGGEGSGGDSPAPPWTPPGPVLSVAGAGSLTPAMSTLSSRGSTETERDGERGAGGDSDNGSILDSSSSCCGGGSVGRGRKQSSATATSSCASTVPEGGGVGGGGGSSEATDSPLASPGPGKRSVLFRRASRLPPDTDRNSGSSEGGGGDVSSNGDDRTAGAAAEEAATGRGSVVGGGTDSESADLVRGGGGVRPASRGDPVAAHEQRSKQPRGSDRDKESSRSAAGQREVGSGRPGTGSSSSRSAAAAVKGDERRRAAVDRPAGDKGLQKKRPVTKTRELYPKPGTTTTTAASARSAAHKSRSKPVTTATGCSTTTTTPHKQKTTTAATPAKQKPAATPRKPLTTTPRKPQQQPVQHQSPWGAKPSERRQPPFKAAGAPKARLPLRTNTATATSAAAAGATATPGKSRPKGTATAAAGGSGGGSGAASGEGSPSPSKRGPPRVSASGHMAWERNLRTVSKFQPKKKVTSLPSKKEALHRAMRRGGKGGGGGSGGGWGGRSGGAGGGGGGGGGGDGDGGKGEDGRPSIGTWATTQNYLKILKEISGKDEEELEWLVVAKKGQGVKKSETRRENAETEYHRLLCEESMQEAGLKLLKDRRLEVALRNVGKLGEELDRLTELLEELGGQMMERAAAAAEAAAQAAEKEAVATAAAEAAAAAAAAARASREAERARLERARGDAEEKLGRVLGDIGAGKEKLRALGGTVKEECRRVPGGGGSALETVEGITADVCSARELIAPARAKSGLSGIQDAAKTLAEDLRKTRSGSQAALARMEKWRERKEALPEYGQGNEVADQEKAWFEREREANDLALQRTRKLIPVGVTRLTVAELEQHALDAGSLYPRELTLRIKENRLLHWVVTHPDDIARSNFLRGDHAHFFTNLDKYDLVELRAIMACLPAKFEVDADGRKAAWRELFLQRAQSLVAQERGDTVSGGWDPEIGARREVQLPQLTPEQTRRKEYFYPTAAEVEDRVQKLQERQRRLEEKQAKLAHVKDELLPEAKEEYANVLEDTRHPANKEAFRPEDLRRARDEAKSEVDRLAKEARRLEGDVSSAKRALRESPYTVDSLRAEADATRRLLSERARKQRLLAKRKEKAAAEAAATEAEAAATEAEAAATAGSEPGDEVAIALAAVVTAVVEKAEDEEVEEGLEVEGAFDPTPELRSRFADKSSSLRFVTADEEARMRKEELASVFAVRDKEAAATVAAAAATEELPAVRGASESSNAAGGGDGDQGRVVARGEGAVDGAAVAAGGGGGGGGDGSPAAGSSGMGPGRMKAFGAVLEKTLSQNLFGRAPPPGTTAAAAAAAAGTGAGGKTMPKKATADAAAAALTPPCKPKSKFFRSIASPTKPPNDTGPTSLPPPPPPPPAPMMGGLLSQIRARGGGGAGDAMGGLLAQIRAAGRGDADGSPAGFLRAEKSYRQVGGHGGRDDVGVAVLAELPWAGVVCGASALAVSCGEVRLDRRLPRDLVLLLSPGSSGWQIDGTMACRTGSCGFSGIFSVSVARVSISVLIRHS</sequence>
<accession>D7FIN4</accession>
<feature type="compositionally biased region" description="Low complexity" evidence="2">
    <location>
        <begin position="294"/>
        <end position="306"/>
    </location>
</feature>
<evidence type="ECO:0000256" key="2">
    <source>
        <dbReference type="SAM" id="MobiDB-lite"/>
    </source>
</evidence>
<evidence type="ECO:0000256" key="1">
    <source>
        <dbReference type="SAM" id="Coils"/>
    </source>
</evidence>
<dbReference type="Proteomes" id="UP000002630">
    <property type="component" value="Linkage Group LG20"/>
</dbReference>
<feature type="compositionally biased region" description="Gly residues" evidence="2">
    <location>
        <begin position="212"/>
        <end position="221"/>
    </location>
</feature>
<feature type="compositionally biased region" description="Basic and acidic residues" evidence="2">
    <location>
        <begin position="415"/>
        <end position="434"/>
    </location>
</feature>
<feature type="coiled-coil region" evidence="1">
    <location>
        <begin position="1180"/>
        <end position="1210"/>
    </location>
</feature>
<feature type="region of interest" description="Disordered" evidence="2">
    <location>
        <begin position="1428"/>
        <end position="1451"/>
    </location>
</feature>
<keyword evidence="4" id="KW-1185">Reference proteome</keyword>
<dbReference type="EMBL" id="FN649745">
    <property type="protein sequence ID" value="CBJ28852.1"/>
    <property type="molecule type" value="Genomic_DNA"/>
</dbReference>
<feature type="compositionally biased region" description="Low complexity" evidence="2">
    <location>
        <begin position="271"/>
        <end position="282"/>
    </location>
</feature>
<dbReference type="InParanoid" id="D7FIN4"/>
<feature type="compositionally biased region" description="Polar residues" evidence="2">
    <location>
        <begin position="151"/>
        <end position="163"/>
    </location>
</feature>